<dbReference type="GO" id="GO:0005730">
    <property type="term" value="C:nucleolus"/>
    <property type="evidence" value="ECO:0007669"/>
    <property type="project" value="UniProtKB-SubCell"/>
</dbReference>
<dbReference type="InterPro" id="IPR009668">
    <property type="entry name" value="RNA_pol-assoc_fac_A49-like"/>
</dbReference>
<feature type="compositionally biased region" description="Basic and acidic residues" evidence="6">
    <location>
        <begin position="58"/>
        <end position="73"/>
    </location>
</feature>
<keyword evidence="8" id="KW-1185">Reference proteome</keyword>
<evidence type="ECO:0000313" key="7">
    <source>
        <dbReference type="EMBL" id="KAL3797503.1"/>
    </source>
</evidence>
<dbReference type="AlphaFoldDB" id="A0ABD3QBK1"/>
<organism evidence="7 8">
    <name type="scientific">Cyclotella cryptica</name>
    <dbReference type="NCBI Taxonomy" id="29204"/>
    <lineage>
        <taxon>Eukaryota</taxon>
        <taxon>Sar</taxon>
        <taxon>Stramenopiles</taxon>
        <taxon>Ochrophyta</taxon>
        <taxon>Bacillariophyta</taxon>
        <taxon>Coscinodiscophyceae</taxon>
        <taxon>Thalassiosirophycidae</taxon>
        <taxon>Stephanodiscales</taxon>
        <taxon>Stephanodiscaceae</taxon>
        <taxon>Cyclotella</taxon>
    </lineage>
</organism>
<dbReference type="GO" id="GO:0000428">
    <property type="term" value="C:DNA-directed RNA polymerase complex"/>
    <property type="evidence" value="ECO:0007669"/>
    <property type="project" value="UniProtKB-KW"/>
</dbReference>
<evidence type="ECO:0000256" key="5">
    <source>
        <dbReference type="ARBA" id="ARBA00023242"/>
    </source>
</evidence>
<keyword evidence="5" id="KW-0539">Nucleus</keyword>
<reference evidence="7 8" key="1">
    <citation type="journal article" date="2020" name="G3 (Bethesda)">
        <title>Improved Reference Genome for Cyclotella cryptica CCMP332, a Model for Cell Wall Morphogenesis, Salinity Adaptation, and Lipid Production in Diatoms (Bacillariophyta).</title>
        <authorList>
            <person name="Roberts W.R."/>
            <person name="Downey K.M."/>
            <person name="Ruck E.C."/>
            <person name="Traller J.C."/>
            <person name="Alverson A.J."/>
        </authorList>
    </citation>
    <scope>NUCLEOTIDE SEQUENCE [LARGE SCALE GENOMIC DNA]</scope>
    <source>
        <strain evidence="7 8">CCMP332</strain>
    </source>
</reference>
<dbReference type="Pfam" id="PF06870">
    <property type="entry name" value="RNA_pol_I_A49"/>
    <property type="match status" value="1"/>
</dbReference>
<evidence type="ECO:0000313" key="8">
    <source>
        <dbReference type="Proteomes" id="UP001516023"/>
    </source>
</evidence>
<name>A0ABD3QBK1_9STRA</name>
<keyword evidence="3" id="KW-0240">DNA-directed RNA polymerase</keyword>
<comment type="subcellular location">
    <subcellularLocation>
        <location evidence="1">Nucleus</location>
        <location evidence="1">Nucleolus</location>
    </subcellularLocation>
</comment>
<protein>
    <submittedName>
        <fullName evidence="7">Uncharacterized protein</fullName>
    </submittedName>
</protein>
<dbReference type="Proteomes" id="UP001516023">
    <property type="component" value="Unassembled WGS sequence"/>
</dbReference>
<comment type="similarity">
    <text evidence="2">Belongs to the eukaryotic RPA49/POLR1E RNA polymerase subunit family.</text>
</comment>
<proteinExistence type="inferred from homology"/>
<evidence type="ECO:0000256" key="3">
    <source>
        <dbReference type="ARBA" id="ARBA00022478"/>
    </source>
</evidence>
<feature type="region of interest" description="Disordered" evidence="6">
    <location>
        <begin position="58"/>
        <end position="90"/>
    </location>
</feature>
<evidence type="ECO:0000256" key="2">
    <source>
        <dbReference type="ARBA" id="ARBA00009430"/>
    </source>
</evidence>
<evidence type="ECO:0000256" key="1">
    <source>
        <dbReference type="ARBA" id="ARBA00004604"/>
    </source>
</evidence>
<feature type="region of interest" description="Disordered" evidence="6">
    <location>
        <begin position="1"/>
        <end position="42"/>
    </location>
</feature>
<comment type="caution">
    <text evidence="7">The sequence shown here is derived from an EMBL/GenBank/DDBJ whole genome shotgun (WGS) entry which is preliminary data.</text>
</comment>
<evidence type="ECO:0000256" key="4">
    <source>
        <dbReference type="ARBA" id="ARBA00023163"/>
    </source>
</evidence>
<accession>A0ABD3QBK1</accession>
<gene>
    <name evidence="7" type="ORF">HJC23_009867</name>
</gene>
<evidence type="ECO:0000256" key="6">
    <source>
        <dbReference type="SAM" id="MobiDB-lite"/>
    </source>
</evidence>
<keyword evidence="4" id="KW-0804">Transcription</keyword>
<sequence>MASAVKKSPKKRKHATFQDEDSSQGTTPIRVEVAPSNPSKDPIVVSFPRGLPASILQHDHQTHKNDDTTEDLPRFTWSRPNPNSDRGRIVTGSDDTCVYSATAAGRGYDGRLTKVYVAILDKRAKTLKLVPAAEKGTIFALNQTVKAYTPNVVGGAMAVGGLNGQNQASASGRVQMLVESFGSKKKQKVMASRAANIVNINKVVGAGNAMMDSVVGQGGMISTENREMLMDGSKVVDGVEAALHQARKNFLPPFDEKASTPDRVYNPQDMAGANAWSQVARIVDKVLKKAKEEGTKEWIEPIFGGGRANAVIPQSIKELLENLDPFNKTGHVFRVKTIFFLFLTMRFYSKISQRKRILGDAEDDCVIQTRAPPQVGARFLELFMSPIVGKKEHGFFISVAQLDKLLAYIFILYVVASGSDMKVSSINQLCKDIKIDHQKAVQIYRGAGFTVKNAAGAVGVHLSVPLTFPPPKKGGKR</sequence>
<dbReference type="EMBL" id="JABMIG020000054">
    <property type="protein sequence ID" value="KAL3797503.1"/>
    <property type="molecule type" value="Genomic_DNA"/>
</dbReference>
<dbReference type="PANTHER" id="PTHR14440">
    <property type="entry name" value="DNA-DIRECTED RNA POLYMERASE I SUBUNIT RPA49"/>
    <property type="match status" value="1"/>
</dbReference>